<name>A0AAQ4DI98_AMBAM</name>
<evidence type="ECO:0000313" key="4">
    <source>
        <dbReference type="Proteomes" id="UP001321473"/>
    </source>
</evidence>
<evidence type="ECO:0000259" key="2">
    <source>
        <dbReference type="PROSITE" id="PS51004"/>
    </source>
</evidence>
<dbReference type="GO" id="GO:0030215">
    <property type="term" value="F:semaphorin receptor binding"/>
    <property type="evidence" value="ECO:0007669"/>
    <property type="project" value="InterPro"/>
</dbReference>
<dbReference type="InterPro" id="IPR015943">
    <property type="entry name" value="WD40/YVTN_repeat-like_dom_sf"/>
</dbReference>
<dbReference type="GO" id="GO:0007411">
    <property type="term" value="P:axon guidance"/>
    <property type="evidence" value="ECO:0007669"/>
    <property type="project" value="TreeGrafter"/>
</dbReference>
<dbReference type="PROSITE" id="PS51004">
    <property type="entry name" value="SEMA"/>
    <property type="match status" value="1"/>
</dbReference>
<dbReference type="Proteomes" id="UP001321473">
    <property type="component" value="Unassembled WGS sequence"/>
</dbReference>
<dbReference type="InterPro" id="IPR036352">
    <property type="entry name" value="Semap_dom_sf"/>
</dbReference>
<evidence type="ECO:0000256" key="1">
    <source>
        <dbReference type="PROSITE-ProRule" id="PRU00352"/>
    </source>
</evidence>
<gene>
    <name evidence="3" type="ORF">V5799_026544</name>
</gene>
<dbReference type="EMBL" id="JARKHS020030384">
    <property type="protein sequence ID" value="KAK8762188.1"/>
    <property type="molecule type" value="Genomic_DNA"/>
</dbReference>
<dbReference type="PANTHER" id="PTHR11036">
    <property type="entry name" value="SEMAPHORIN"/>
    <property type="match status" value="1"/>
</dbReference>
<dbReference type="Pfam" id="PF01403">
    <property type="entry name" value="Sema"/>
    <property type="match status" value="1"/>
</dbReference>
<dbReference type="GO" id="GO:0030335">
    <property type="term" value="P:positive regulation of cell migration"/>
    <property type="evidence" value="ECO:0007669"/>
    <property type="project" value="TreeGrafter"/>
</dbReference>
<dbReference type="AlphaFoldDB" id="A0AAQ4DI98"/>
<dbReference type="InterPro" id="IPR027231">
    <property type="entry name" value="Semaphorin"/>
</dbReference>
<evidence type="ECO:0000313" key="3">
    <source>
        <dbReference type="EMBL" id="KAK8762188.1"/>
    </source>
</evidence>
<organism evidence="3 4">
    <name type="scientific">Amblyomma americanum</name>
    <name type="common">Lone star tick</name>
    <dbReference type="NCBI Taxonomy" id="6943"/>
    <lineage>
        <taxon>Eukaryota</taxon>
        <taxon>Metazoa</taxon>
        <taxon>Ecdysozoa</taxon>
        <taxon>Arthropoda</taxon>
        <taxon>Chelicerata</taxon>
        <taxon>Arachnida</taxon>
        <taxon>Acari</taxon>
        <taxon>Parasitiformes</taxon>
        <taxon>Ixodida</taxon>
        <taxon>Ixodoidea</taxon>
        <taxon>Ixodidae</taxon>
        <taxon>Amblyomminae</taxon>
        <taxon>Amblyomma</taxon>
    </lineage>
</organism>
<feature type="domain" description="Sema" evidence="2">
    <location>
        <begin position="1"/>
        <end position="408"/>
    </location>
</feature>
<dbReference type="InterPro" id="IPR001627">
    <property type="entry name" value="Semap_dom"/>
</dbReference>
<sequence length="449" mass="49982">MDCRNHIREVHPIRNGDTLYICGTNSLAPTDWQVKAKAMVLVPVDEQVPIGQQVRGRPQACPFYFHQDTSAMWIDDAPVNGTSFVVALHAGEVQGDNYYITRTDAYDRKSGARLHRYLSSRDGGISMLSRPHSAGTLSLGEYMYFAFREDALECEPCGIRATSRLARICKNDLGSPINDKLWSSFMKLRLQCIDTTARERYYPEYFSFDGLYDTSWVPDLEGGLLFGAFVTVTHGYPDSAVCAFRLADVERVFATSGFFEPYAARPNRISRREANVPSPRPGVGCPPNSQGQRFDGPQFLAKHPLLFDPAPQRHNRTFFTRSGSAFISLATFVLDTTWGTWIVCYVATAEGMVMKLAEEHPVGSQVPNPATLVDTFTVTAEPIRKLLVSLNRRSLYVLSDEAVRQYRLDACEGRHLDCASCVLDPFCGWDGTRCLPHTGGPTGTTARAC</sequence>
<protein>
    <recommendedName>
        <fullName evidence="2">Sema domain-containing protein</fullName>
    </recommendedName>
</protein>
<dbReference type="Gene3D" id="2.130.10.10">
    <property type="entry name" value="YVTN repeat-like/Quinoprotein amine dehydrogenase"/>
    <property type="match status" value="1"/>
</dbReference>
<dbReference type="GO" id="GO:0071526">
    <property type="term" value="P:semaphorin-plexin signaling pathway"/>
    <property type="evidence" value="ECO:0007669"/>
    <property type="project" value="TreeGrafter"/>
</dbReference>
<keyword evidence="4" id="KW-1185">Reference proteome</keyword>
<accession>A0AAQ4DI98</accession>
<dbReference type="PANTHER" id="PTHR11036:SF90">
    <property type="entry name" value="SEMAPHORIN 2B, ISOFORM D-RELATED"/>
    <property type="match status" value="1"/>
</dbReference>
<dbReference type="SMART" id="SM00630">
    <property type="entry name" value="Sema"/>
    <property type="match status" value="1"/>
</dbReference>
<dbReference type="GO" id="GO:0045499">
    <property type="term" value="F:chemorepellent activity"/>
    <property type="evidence" value="ECO:0007669"/>
    <property type="project" value="TreeGrafter"/>
</dbReference>
<reference evidence="3 4" key="1">
    <citation type="journal article" date="2023" name="Arcadia Sci">
        <title>De novo assembly of a long-read Amblyomma americanum tick genome.</title>
        <authorList>
            <person name="Chou S."/>
            <person name="Poskanzer K.E."/>
            <person name="Rollins M."/>
            <person name="Thuy-Boun P.S."/>
        </authorList>
    </citation>
    <scope>NUCLEOTIDE SEQUENCE [LARGE SCALE GENOMIC DNA]</scope>
    <source>
        <strain evidence="3">F_SG_1</strain>
        <tissue evidence="3">Salivary glands</tissue>
    </source>
</reference>
<proteinExistence type="predicted"/>
<dbReference type="GO" id="GO:0005886">
    <property type="term" value="C:plasma membrane"/>
    <property type="evidence" value="ECO:0007669"/>
    <property type="project" value="TreeGrafter"/>
</dbReference>
<dbReference type="SUPFAM" id="SSF101912">
    <property type="entry name" value="Sema domain"/>
    <property type="match status" value="1"/>
</dbReference>
<comment type="caution">
    <text evidence="3">The sequence shown here is derived from an EMBL/GenBank/DDBJ whole genome shotgun (WGS) entry which is preliminary data.</text>
</comment>
<comment type="caution">
    <text evidence="1">Lacks conserved residue(s) required for the propagation of feature annotation.</text>
</comment>